<evidence type="ECO:0000256" key="5">
    <source>
        <dbReference type="ARBA" id="ARBA00022927"/>
    </source>
</evidence>
<dbReference type="GO" id="GO:0035494">
    <property type="term" value="P:SNARE complex disassembly"/>
    <property type="evidence" value="ECO:0007669"/>
    <property type="project" value="TreeGrafter"/>
</dbReference>
<feature type="non-terminal residue" evidence="9">
    <location>
        <position position="1"/>
    </location>
</feature>
<protein>
    <recommendedName>
        <fullName evidence="10">Alpha-soluble NSF attachment protein</fullName>
    </recommendedName>
</protein>
<dbReference type="FunFam" id="1.25.40.10:FF:000049">
    <property type="entry name" value="Alpha-soluble NSF attachment protein-like"/>
    <property type="match status" value="1"/>
</dbReference>
<dbReference type="CDD" id="cd15832">
    <property type="entry name" value="SNAP"/>
    <property type="match status" value="1"/>
</dbReference>
<dbReference type="InterPro" id="IPR011990">
    <property type="entry name" value="TPR-like_helical_dom_sf"/>
</dbReference>
<dbReference type="PANTHER" id="PTHR13768">
    <property type="entry name" value="SOLUBLE NSF ATTACHMENT PROTEIN SNAP"/>
    <property type="match status" value="1"/>
</dbReference>
<evidence type="ECO:0008006" key="10">
    <source>
        <dbReference type="Google" id="ProtNLM"/>
    </source>
</evidence>
<evidence type="ECO:0000313" key="9">
    <source>
        <dbReference type="EMBL" id="JAT73828.1"/>
    </source>
</evidence>
<comment type="subcellular location">
    <subcellularLocation>
        <location evidence="1 7">Membrane</location>
        <topology evidence="1 7">Peripheral membrane protein</topology>
    </subcellularLocation>
</comment>
<name>A0A1D2A3W1_AUXPR</name>
<evidence type="ECO:0000256" key="3">
    <source>
        <dbReference type="ARBA" id="ARBA00022448"/>
    </source>
</evidence>
<reference evidence="9" key="1">
    <citation type="submission" date="2015-08" db="EMBL/GenBank/DDBJ databases">
        <authorList>
            <person name="Babu N.S."/>
            <person name="Beckwith C.J."/>
            <person name="Beseler K.G."/>
            <person name="Brison A."/>
            <person name="Carone J.V."/>
            <person name="Caskin T.P."/>
            <person name="Diamond M."/>
            <person name="Durham M.E."/>
            <person name="Foxe J.M."/>
            <person name="Go M."/>
            <person name="Henderson B.A."/>
            <person name="Jones I.B."/>
            <person name="McGettigan J.A."/>
            <person name="Micheletti S.J."/>
            <person name="Nasrallah M.E."/>
            <person name="Ortiz D."/>
            <person name="Piller C.R."/>
            <person name="Privatt S.R."/>
            <person name="Schneider S.L."/>
            <person name="Sharp S."/>
            <person name="Smith T.C."/>
            <person name="Stanton J.D."/>
            <person name="Ullery H.E."/>
            <person name="Wilson R.J."/>
            <person name="Serrano M.G."/>
            <person name="Buck G."/>
            <person name="Lee V."/>
            <person name="Wang Y."/>
            <person name="Carvalho R."/>
            <person name="Voegtly L."/>
            <person name="Shi R."/>
            <person name="Duckworth R."/>
            <person name="Johnson A."/>
            <person name="Loviza R."/>
            <person name="Walstead R."/>
            <person name="Shah Z."/>
            <person name="Kiflezghi M."/>
            <person name="Wade K."/>
            <person name="Ball S.L."/>
            <person name="Bradley K.W."/>
            <person name="Asai D.J."/>
            <person name="Bowman C.A."/>
            <person name="Russell D.A."/>
            <person name="Pope W.H."/>
            <person name="Jacobs-Sera D."/>
            <person name="Hendrix R.W."/>
            <person name="Hatfull G.F."/>
        </authorList>
    </citation>
    <scope>NUCLEOTIDE SEQUENCE</scope>
</reference>
<keyword evidence="4 7" id="KW-0931">ER-Golgi transport</keyword>
<dbReference type="GO" id="GO:0005483">
    <property type="term" value="F:soluble NSF attachment protein activity"/>
    <property type="evidence" value="ECO:0007669"/>
    <property type="project" value="TreeGrafter"/>
</dbReference>
<evidence type="ECO:0000256" key="8">
    <source>
        <dbReference type="SAM" id="MobiDB-lite"/>
    </source>
</evidence>
<dbReference type="PRINTS" id="PR00448">
    <property type="entry name" value="NSFATTACHMNT"/>
</dbReference>
<comment type="function">
    <text evidence="7">Required for vesicular transport between the endoplasmic reticulum and the Golgi apparatus.</text>
</comment>
<evidence type="ECO:0000256" key="6">
    <source>
        <dbReference type="ARBA" id="ARBA00023136"/>
    </source>
</evidence>
<comment type="similarity">
    <text evidence="2 7">Belongs to the SNAP family.</text>
</comment>
<dbReference type="EMBL" id="GDKF01004794">
    <property type="protein sequence ID" value="JAT73828.1"/>
    <property type="molecule type" value="Transcribed_RNA"/>
</dbReference>
<dbReference type="GO" id="GO:0019905">
    <property type="term" value="F:syntaxin binding"/>
    <property type="evidence" value="ECO:0007669"/>
    <property type="project" value="TreeGrafter"/>
</dbReference>
<evidence type="ECO:0000256" key="4">
    <source>
        <dbReference type="ARBA" id="ARBA00022892"/>
    </source>
</evidence>
<proteinExistence type="inferred from homology"/>
<evidence type="ECO:0000256" key="1">
    <source>
        <dbReference type="ARBA" id="ARBA00004170"/>
    </source>
</evidence>
<dbReference type="GO" id="GO:0005774">
    <property type="term" value="C:vacuolar membrane"/>
    <property type="evidence" value="ECO:0007669"/>
    <property type="project" value="TreeGrafter"/>
</dbReference>
<keyword evidence="6 7" id="KW-0472">Membrane</keyword>
<dbReference type="SUPFAM" id="SSF48452">
    <property type="entry name" value="TPR-like"/>
    <property type="match status" value="1"/>
</dbReference>
<dbReference type="Pfam" id="PF14938">
    <property type="entry name" value="SNAP"/>
    <property type="match status" value="1"/>
</dbReference>
<gene>
    <name evidence="9" type="ORF">g.3511</name>
</gene>
<dbReference type="Gene3D" id="1.25.40.10">
    <property type="entry name" value="Tetratricopeptide repeat domain"/>
    <property type="match status" value="1"/>
</dbReference>
<sequence>VCVTVRRCVEKAIATKFSGDDREPTRCWTGSGSSRRGIQPRHTQAHVDWGRTRAVLAGAKRRSPRFQVFPIILWECAAGSMASFQTQGREWLSKGEKKLKSLGWFGNKYEEAAECFEKAANQFKLAKSWAEAGDTLSKLAEIHIKLESPHDAASAWVDASKSYLKIDHKRGVQALQNAVSIYTDMGRLGMAARQLREIGEVLEREGEKEQAMTFLEQAADLFATENSNAEANKCNLKIAQTSAELEQYPRAIALYEGIARTSVENNLLKYSAKGYLLCAGICQLASNSLPGVRDAIQRYNDIDITFENSREEGLLTALADALEARDADAFTAAVQEFDSMTRLDAWKTAILVRVKRMITAPYADMQEDDLT</sequence>
<dbReference type="InterPro" id="IPR000744">
    <property type="entry name" value="NSF_attach"/>
</dbReference>
<organism evidence="9">
    <name type="scientific">Auxenochlorella protothecoides</name>
    <name type="common">Green microalga</name>
    <name type="synonym">Chlorella protothecoides</name>
    <dbReference type="NCBI Taxonomy" id="3075"/>
    <lineage>
        <taxon>Eukaryota</taxon>
        <taxon>Viridiplantae</taxon>
        <taxon>Chlorophyta</taxon>
        <taxon>core chlorophytes</taxon>
        <taxon>Trebouxiophyceae</taxon>
        <taxon>Chlorellales</taxon>
        <taxon>Chlorellaceae</taxon>
        <taxon>Auxenochlorella</taxon>
    </lineage>
</organism>
<dbReference type="GO" id="GO:0031201">
    <property type="term" value="C:SNARE complex"/>
    <property type="evidence" value="ECO:0007669"/>
    <property type="project" value="TreeGrafter"/>
</dbReference>
<accession>A0A1D2A3W1</accession>
<feature type="region of interest" description="Disordered" evidence="8">
    <location>
        <begin position="25"/>
        <end position="44"/>
    </location>
</feature>
<evidence type="ECO:0000256" key="2">
    <source>
        <dbReference type="ARBA" id="ARBA00010050"/>
    </source>
</evidence>
<dbReference type="GO" id="GO:0006886">
    <property type="term" value="P:intracellular protein transport"/>
    <property type="evidence" value="ECO:0007669"/>
    <property type="project" value="UniProtKB-UniRule"/>
</dbReference>
<evidence type="ECO:0000256" key="7">
    <source>
        <dbReference type="RuleBase" id="RU367013"/>
    </source>
</evidence>
<dbReference type="PANTHER" id="PTHR13768:SF8">
    <property type="entry name" value="ALPHA-SOLUBLE NSF ATTACHMENT PROTEIN"/>
    <property type="match status" value="1"/>
</dbReference>
<keyword evidence="3 7" id="KW-0813">Transport</keyword>
<dbReference type="AlphaFoldDB" id="A0A1D2A3W1"/>
<keyword evidence="5 7" id="KW-0653">Protein transport</keyword>